<feature type="compositionally biased region" description="Acidic residues" evidence="1">
    <location>
        <begin position="52"/>
        <end position="94"/>
    </location>
</feature>
<reference evidence="3" key="1">
    <citation type="submission" date="2022-11" db="UniProtKB">
        <authorList>
            <consortium name="WormBaseParasite"/>
        </authorList>
    </citation>
    <scope>IDENTIFICATION</scope>
</reference>
<protein>
    <submittedName>
        <fullName evidence="3">Uncharacterized protein</fullName>
    </submittedName>
</protein>
<feature type="region of interest" description="Disordered" evidence="1">
    <location>
        <begin position="1"/>
        <end position="102"/>
    </location>
</feature>
<feature type="compositionally biased region" description="Polar residues" evidence="1">
    <location>
        <begin position="412"/>
        <end position="431"/>
    </location>
</feature>
<dbReference type="InterPro" id="IPR011990">
    <property type="entry name" value="TPR-like_helical_dom_sf"/>
</dbReference>
<sequence>MTTQTSNESDIPPVISDDDDENIALPKKVRKKLLIESDDEEMVDIENGGKDIEEDLESNSEDESLSGEDDDDESLEGESGEEAEDDDDESEESSSDAGSETSLLSFDSEFSWNEFQYIEDNAENSFIQDEEESLRERYNTVMKLVLSQQAEEGFDSLTILYEEPLIQKQLISNFSTFDWEKAKAQFVKSCEPKMRMITFGITRALAKFAKDPTLFYLQALSLRPTDKSLWYEFGCAAARIKDLKTAEMAFKQCLSPYSDAGIKLAIVYFYSKDYHKCLPLLREMLTSRSSNLALWVLKTEISKISKFWKYFVELYFPSNSLFFQEPDIPTDVYEKVLQEIQNFTTTEPPTVTFRSDYSLQPLLCEPIRLNVEQPMENFAEFICKYFDQSTKQQLPFQQTVHFAKERRHHSNRFNASNGSTKGRSTPFTDSDSMPFLMNDEIEKTCTSVVNEMINILEDVGAVVSKLVNDVVKGKIPKPIKPKRRPPRKNLNLSLDVRRSGRTSKEIPFEAMDSPVIGTFQPPTTTTTNAEPITIRTLLDLPSNDTTFIPLDFPGAQGFPFDDLEYSIIPSFTLETFSVYLKTLLNKQHISMEELLQTFLYFFSWNLPAGCNLTVEQQKLFLEIYIRWTETFCQPFYQHCLNASIKDASIHLLAFELDSDKKLKASEACEIIFLRYSGILQQQPETCIKFNFAQKTEEETSEKAMRSKAISLLTEIDPEMAAKIKCCMEESRISTKAISKDINIEEAIGNLTFSRDDYFSGGLKLLRPKAKKQNNTSIIETQEKPLIELIAEDESDATILKSLNLCEPSTSSLESDDGTKITEFNVKFLKLWADLSKIMQKITKNTQKEIVAEEERDMSPMNETDMLNLLNNESGLFDDENGGENNILENLKDIQDSALKNQKVAGLLNEYVEELEIFVQEFKYKKEIKADSIQTFMNETKKAIDAMKAIMNQNPAASDDDIEMDEDENEKLRELAIRFYWLKALKLKESPENVELKKAYLSTILNLIDLDKPIYTHILDENEEYTVITAKEVVKVLINEFRKEKIDDISKLIAAEKHQEVCFFAFLKT</sequence>
<dbReference type="Gene3D" id="1.25.40.10">
    <property type="entry name" value="Tetratricopeptide repeat domain"/>
    <property type="match status" value="1"/>
</dbReference>
<name>A0A914P2Y0_9BILA</name>
<dbReference type="WBParaSite" id="PDA_v2.g12207.t1">
    <property type="protein sequence ID" value="PDA_v2.g12207.t1"/>
    <property type="gene ID" value="PDA_v2.g12207"/>
</dbReference>
<dbReference type="AlphaFoldDB" id="A0A914P2Y0"/>
<feature type="region of interest" description="Disordered" evidence="1">
    <location>
        <begin position="412"/>
        <end position="433"/>
    </location>
</feature>
<evidence type="ECO:0000313" key="3">
    <source>
        <dbReference type="WBParaSite" id="PDA_v2.g12207.t1"/>
    </source>
</evidence>
<evidence type="ECO:0000256" key="1">
    <source>
        <dbReference type="SAM" id="MobiDB-lite"/>
    </source>
</evidence>
<dbReference type="SUPFAM" id="SSF48452">
    <property type="entry name" value="TPR-like"/>
    <property type="match status" value="1"/>
</dbReference>
<dbReference type="Proteomes" id="UP000887578">
    <property type="component" value="Unplaced"/>
</dbReference>
<accession>A0A914P2Y0</accession>
<organism evidence="2 3">
    <name type="scientific">Panagrolaimus davidi</name>
    <dbReference type="NCBI Taxonomy" id="227884"/>
    <lineage>
        <taxon>Eukaryota</taxon>
        <taxon>Metazoa</taxon>
        <taxon>Ecdysozoa</taxon>
        <taxon>Nematoda</taxon>
        <taxon>Chromadorea</taxon>
        <taxon>Rhabditida</taxon>
        <taxon>Tylenchina</taxon>
        <taxon>Panagrolaimomorpha</taxon>
        <taxon>Panagrolaimoidea</taxon>
        <taxon>Panagrolaimidae</taxon>
        <taxon>Panagrolaimus</taxon>
    </lineage>
</organism>
<evidence type="ECO:0000313" key="2">
    <source>
        <dbReference type="Proteomes" id="UP000887578"/>
    </source>
</evidence>
<proteinExistence type="predicted"/>
<keyword evidence="2" id="KW-1185">Reference proteome</keyword>